<evidence type="ECO:0008006" key="3">
    <source>
        <dbReference type="Google" id="ProtNLM"/>
    </source>
</evidence>
<keyword evidence="2" id="KW-1185">Reference proteome</keyword>
<dbReference type="EMBL" id="JABBWK010000013">
    <property type="protein sequence ID" value="KAG1903379.1"/>
    <property type="molecule type" value="Genomic_DNA"/>
</dbReference>
<proteinExistence type="predicted"/>
<dbReference type="Proteomes" id="UP001195769">
    <property type="component" value="Unassembled WGS sequence"/>
</dbReference>
<sequence>MSLIALLINPRSSSHQCDCGPSGIGCTCPKNNCNCDNCDSCVNKQHSSQCYCKGTGVSCDCTNQQRACNCATKWSST</sequence>
<comment type="caution">
    <text evidence="1">The sequence shown here is derived from an EMBL/GenBank/DDBJ whole genome shotgun (WGS) entry which is preliminary data.</text>
</comment>
<evidence type="ECO:0000313" key="2">
    <source>
        <dbReference type="Proteomes" id="UP001195769"/>
    </source>
</evidence>
<gene>
    <name evidence="1" type="ORF">F5891DRAFT_1019053</name>
</gene>
<evidence type="ECO:0000313" key="1">
    <source>
        <dbReference type="EMBL" id="KAG1903379.1"/>
    </source>
</evidence>
<organism evidence="1 2">
    <name type="scientific">Suillus fuscotomentosus</name>
    <dbReference type="NCBI Taxonomy" id="1912939"/>
    <lineage>
        <taxon>Eukaryota</taxon>
        <taxon>Fungi</taxon>
        <taxon>Dikarya</taxon>
        <taxon>Basidiomycota</taxon>
        <taxon>Agaricomycotina</taxon>
        <taxon>Agaricomycetes</taxon>
        <taxon>Agaricomycetidae</taxon>
        <taxon>Boletales</taxon>
        <taxon>Suillineae</taxon>
        <taxon>Suillaceae</taxon>
        <taxon>Suillus</taxon>
    </lineage>
</organism>
<dbReference type="GeneID" id="64655367"/>
<dbReference type="RefSeq" id="XP_041228954.1">
    <property type="nucleotide sequence ID" value="XM_041361069.1"/>
</dbReference>
<name>A0AAD4EE91_9AGAM</name>
<reference evidence="1" key="1">
    <citation type="journal article" date="2020" name="New Phytol.">
        <title>Comparative genomics reveals dynamic genome evolution in host specialist ectomycorrhizal fungi.</title>
        <authorList>
            <person name="Lofgren L.A."/>
            <person name="Nguyen N.H."/>
            <person name="Vilgalys R."/>
            <person name="Ruytinx J."/>
            <person name="Liao H.L."/>
            <person name="Branco S."/>
            <person name="Kuo A."/>
            <person name="LaButti K."/>
            <person name="Lipzen A."/>
            <person name="Andreopoulos W."/>
            <person name="Pangilinan J."/>
            <person name="Riley R."/>
            <person name="Hundley H."/>
            <person name="Na H."/>
            <person name="Barry K."/>
            <person name="Grigoriev I.V."/>
            <person name="Stajich J.E."/>
            <person name="Kennedy P.G."/>
        </authorList>
    </citation>
    <scope>NUCLEOTIDE SEQUENCE</scope>
    <source>
        <strain evidence="1">FC203</strain>
    </source>
</reference>
<protein>
    <recommendedName>
        <fullName evidence="3">Metallothionein</fullName>
    </recommendedName>
</protein>
<dbReference type="AlphaFoldDB" id="A0AAD4EE91"/>
<accession>A0AAD4EE91</accession>